<dbReference type="EMBL" id="CADEPM010000004">
    <property type="protein sequence ID" value="CAB3404881.1"/>
    <property type="molecule type" value="Genomic_DNA"/>
</dbReference>
<evidence type="ECO:0000259" key="3">
    <source>
        <dbReference type="Pfam" id="PF21044"/>
    </source>
</evidence>
<dbReference type="OrthoDB" id="73401at2759"/>
<feature type="coiled-coil region" evidence="1">
    <location>
        <begin position="733"/>
        <end position="813"/>
    </location>
</feature>
<proteinExistence type="predicted"/>
<feature type="region of interest" description="Disordered" evidence="2">
    <location>
        <begin position="611"/>
        <end position="639"/>
    </location>
</feature>
<dbReference type="SUPFAM" id="SSF48371">
    <property type="entry name" value="ARM repeat"/>
    <property type="match status" value="1"/>
</dbReference>
<evidence type="ECO:0000256" key="2">
    <source>
        <dbReference type="SAM" id="MobiDB-lite"/>
    </source>
</evidence>
<evidence type="ECO:0000256" key="1">
    <source>
        <dbReference type="SAM" id="Coils"/>
    </source>
</evidence>
<sequence length="984" mass="112305">MSSSRGTALFSSFRSSQRSAPLSVSDEELIFSQASSSAAKFYGNSNAENTARLDESLVELIRYISNIEKAARLSLNNRHIKELLGYTPYILQASTTSANTRSRFYRLLFNIAHYNVPIRRYMACDLELCGPIFHCLKISLREELGPQNLIDILRVIQVLTYEKTVALASWTNELISFLISEVNREPEAEWLPYCVAILCNLATRSKSACNRIKKSSTYKTFCKRTKDLLLHDSRIIVVSCLVLIGYLEEVLRDMVYCPQNVEQTFKCVFNVLIQGDDDCLMTRQIAADLLRRLIVSANSDTPSISSVPTLATTGKDILNYGYFTNFIQETANLLVILNPRLEEATKIYDLFLSFCSLQILRPHVCQAIIRCQPSEARLTTPILAVLNAARMSSYEAINGEVPLKALKLLAYLLSEIVEPNEKIVPHIPIELIVELVRECVSTEIDLKKDNVDICCRRSQLGLRLAEVCARDEDIRSHLLEICSARLCSNIANYQFHQNPVVMYLTKPPLQRTETLESWSMSGISIVLELCRLLAVLKDHSRMHKEQYWQLLKDERLIPFLAYAISYGDHETVLYAFKTYSHCAQVHAFQTHLLAEMVASCTLERRNPLNGITASSKTTPCSSQEEKYSGERLSHPRAEHDERSVKALDELLRKVSIEGCNLKDTKTSELFAAFERKIELLQARERDLESLVRAKDEALAQSEKLRIQYKNGVGAANFGSDLEISKVRSVMQECEELRDQNQKLSAFLETAKHDNEVKLQALRDELRRSTLECERLRVENQSNQKLVDSYTISCDELKKKLETASASVFEHQQRSNLFEREKSDLAAQLQVVKCEADRVIKTNEAEIHNLNSKIAQQAANIEAFSHENKDIRRQFDEKLLECETVKEQLAMLENQYNSKDKELASVRQQMLNIEQRLVAKEREYNAAVKEISLYEEKLSLKEREGADRLAEIRMLKQDLENRTKELTKLEKLRVAMLSLAANSTD</sequence>
<dbReference type="PANTHER" id="PTHR23161:SF2">
    <property type="entry name" value="PROTEIN CIP2A"/>
    <property type="match status" value="1"/>
</dbReference>
<feature type="compositionally biased region" description="Polar residues" evidence="2">
    <location>
        <begin position="611"/>
        <end position="622"/>
    </location>
</feature>
<protein>
    <recommendedName>
        <fullName evidence="3">CIP2A N-terminal domain-containing protein</fullName>
    </recommendedName>
</protein>
<dbReference type="InterPro" id="IPR048701">
    <property type="entry name" value="CIP2A_N"/>
</dbReference>
<dbReference type="Pfam" id="PF21044">
    <property type="entry name" value="CIP2A_N"/>
    <property type="match status" value="1"/>
</dbReference>
<accession>A0A8S1F2U5</accession>
<evidence type="ECO:0000313" key="4">
    <source>
        <dbReference type="EMBL" id="CAB3404881.1"/>
    </source>
</evidence>
<feature type="coiled-coil region" evidence="1">
    <location>
        <begin position="839"/>
        <end position="971"/>
    </location>
</feature>
<keyword evidence="5" id="KW-1185">Reference proteome</keyword>
<keyword evidence="1" id="KW-0175">Coiled coil</keyword>
<dbReference type="Proteomes" id="UP000494206">
    <property type="component" value="Unassembled WGS sequence"/>
</dbReference>
<feature type="coiled-coil region" evidence="1">
    <location>
        <begin position="670"/>
        <end position="707"/>
    </location>
</feature>
<evidence type="ECO:0000313" key="5">
    <source>
        <dbReference type="Proteomes" id="UP000494206"/>
    </source>
</evidence>
<name>A0A8S1F2U5_9PELO</name>
<dbReference type="InterPro" id="IPR016024">
    <property type="entry name" value="ARM-type_fold"/>
</dbReference>
<feature type="compositionally biased region" description="Basic and acidic residues" evidence="2">
    <location>
        <begin position="623"/>
        <end position="639"/>
    </location>
</feature>
<dbReference type="PANTHER" id="PTHR23161">
    <property type="entry name" value="PROTEIN CIP2A"/>
    <property type="match status" value="1"/>
</dbReference>
<reference evidence="4 5" key="1">
    <citation type="submission" date="2020-04" db="EMBL/GenBank/DDBJ databases">
        <authorList>
            <person name="Laetsch R D."/>
            <person name="Stevens L."/>
            <person name="Kumar S."/>
            <person name="Blaxter L. M."/>
        </authorList>
    </citation>
    <scope>NUCLEOTIDE SEQUENCE [LARGE SCALE GENOMIC DNA]</scope>
</reference>
<dbReference type="InterPro" id="IPR042510">
    <property type="entry name" value="CIP2A"/>
</dbReference>
<gene>
    <name evidence="4" type="ORF">CBOVIS_LOCUS7145</name>
</gene>
<dbReference type="AlphaFoldDB" id="A0A8S1F2U5"/>
<comment type="caution">
    <text evidence="4">The sequence shown here is derived from an EMBL/GenBank/DDBJ whole genome shotgun (WGS) entry which is preliminary data.</text>
</comment>
<feature type="domain" description="CIP2A N-terminal" evidence="3">
    <location>
        <begin position="150"/>
        <end position="601"/>
    </location>
</feature>
<organism evidence="4 5">
    <name type="scientific">Caenorhabditis bovis</name>
    <dbReference type="NCBI Taxonomy" id="2654633"/>
    <lineage>
        <taxon>Eukaryota</taxon>
        <taxon>Metazoa</taxon>
        <taxon>Ecdysozoa</taxon>
        <taxon>Nematoda</taxon>
        <taxon>Chromadorea</taxon>
        <taxon>Rhabditida</taxon>
        <taxon>Rhabditina</taxon>
        <taxon>Rhabditomorpha</taxon>
        <taxon>Rhabditoidea</taxon>
        <taxon>Rhabditidae</taxon>
        <taxon>Peloderinae</taxon>
        <taxon>Caenorhabditis</taxon>
    </lineage>
</organism>